<dbReference type="InterPro" id="IPR007577">
    <property type="entry name" value="GlycoTrfase_DXD_sugar-bd_CS"/>
</dbReference>
<proteinExistence type="predicted"/>
<protein>
    <submittedName>
        <fullName evidence="1">Mannosyltransferase OCH1 and related enzymes</fullName>
    </submittedName>
</protein>
<name>A0A484WXR4_9ENTR</name>
<accession>A0A484WXR4</accession>
<keyword evidence="1" id="KW-0328">Glycosyltransferase</keyword>
<dbReference type="Gene3D" id="3.90.550.20">
    <property type="match status" value="1"/>
</dbReference>
<evidence type="ECO:0000313" key="1">
    <source>
        <dbReference type="EMBL" id="VFS14995.1"/>
    </source>
</evidence>
<dbReference type="AlphaFoldDB" id="A0A484WXR4"/>
<keyword evidence="1" id="KW-0808">Transferase</keyword>
<dbReference type="EMBL" id="CAADIW010000005">
    <property type="protein sequence ID" value="VFS14995.1"/>
    <property type="molecule type" value="Genomic_DNA"/>
</dbReference>
<gene>
    <name evidence="1" type="ORF">NCTC12126_01069</name>
</gene>
<evidence type="ECO:0000313" key="2">
    <source>
        <dbReference type="Proteomes" id="UP000351155"/>
    </source>
</evidence>
<dbReference type="InterPro" id="IPR029044">
    <property type="entry name" value="Nucleotide-diphossugar_trans"/>
</dbReference>
<dbReference type="SUPFAM" id="SSF53448">
    <property type="entry name" value="Nucleotide-diphospho-sugar transferases"/>
    <property type="match status" value="1"/>
</dbReference>
<sequence length="293" mass="32436">MYPEIAHYIWLGNAEISTNAISNMIHFKSNNPSYKVNLWSDSPNRLMNNLIERGYSKELLNKINIQAPPELPHMLNLAINRESRNTPYANYAAASDLLRLGVLKKAGGGIYMDVDVMINSSLGKITSQRVSSTGPSDLLIHNELWEGRQRVSNAVIVARENSTSLDKMISYATAPYSGKLYDMGIGRAAGKDWLSKKLQSSPYNRVSVDDVMWSLKRVKPEVRREITMLVSGPGMIDSWVQASGLSARLQPSKFLASPEKFGQRASDALGGWSRGMNGDGTWVSLSGKRRASL</sequence>
<organism evidence="1 2">
    <name type="scientific">Enterobacter cancerogenus</name>
    <dbReference type="NCBI Taxonomy" id="69218"/>
    <lineage>
        <taxon>Bacteria</taxon>
        <taxon>Pseudomonadati</taxon>
        <taxon>Pseudomonadota</taxon>
        <taxon>Gammaproteobacteria</taxon>
        <taxon>Enterobacterales</taxon>
        <taxon>Enterobacteriaceae</taxon>
        <taxon>Enterobacter</taxon>
        <taxon>Enterobacter cloacae complex</taxon>
    </lineage>
</organism>
<dbReference type="Pfam" id="PF04488">
    <property type="entry name" value="Gly_transf_sug"/>
    <property type="match status" value="1"/>
</dbReference>
<reference evidence="1 2" key="1">
    <citation type="submission" date="2019-03" db="EMBL/GenBank/DDBJ databases">
        <authorList>
            <consortium name="Pathogen Informatics"/>
        </authorList>
    </citation>
    <scope>NUCLEOTIDE SEQUENCE [LARGE SCALE GENOMIC DNA]</scope>
    <source>
        <strain evidence="1 2">NCTC12126</strain>
    </source>
</reference>
<dbReference type="Proteomes" id="UP000351155">
    <property type="component" value="Unassembled WGS sequence"/>
</dbReference>
<dbReference type="GO" id="GO:0016757">
    <property type="term" value="F:glycosyltransferase activity"/>
    <property type="evidence" value="ECO:0007669"/>
    <property type="project" value="UniProtKB-KW"/>
</dbReference>